<dbReference type="AlphaFoldDB" id="A0A378SHQ8"/>
<keyword evidence="5 6" id="KW-0949">S-adenosyl-L-methionine</keyword>
<dbReference type="SUPFAM" id="SSF53335">
    <property type="entry name" value="S-adenosyl-L-methionine-dependent methyltransferases"/>
    <property type="match status" value="1"/>
</dbReference>
<evidence type="ECO:0000256" key="4">
    <source>
        <dbReference type="ARBA" id="ARBA00022679"/>
    </source>
</evidence>
<dbReference type="InterPro" id="IPR029063">
    <property type="entry name" value="SAM-dependent_MTases_sf"/>
</dbReference>
<proteinExistence type="inferred from homology"/>
<dbReference type="GO" id="GO:0032259">
    <property type="term" value="P:methylation"/>
    <property type="evidence" value="ECO:0007669"/>
    <property type="project" value="UniProtKB-KW"/>
</dbReference>
<gene>
    <name evidence="7" type="ORF">NCTC10742_00629</name>
</gene>
<evidence type="ECO:0000256" key="6">
    <source>
        <dbReference type="RuleBase" id="RU362030"/>
    </source>
</evidence>
<dbReference type="PANTHER" id="PTHR43619:SF2">
    <property type="entry name" value="S-ADENOSYL-L-METHIONINE-DEPENDENT METHYLTRANSFERASES SUPERFAMILY PROTEIN"/>
    <property type="match status" value="1"/>
</dbReference>
<dbReference type="Pfam" id="PF04072">
    <property type="entry name" value="LCM"/>
    <property type="match status" value="1"/>
</dbReference>
<keyword evidence="4 7" id="KW-0808">Transferase</keyword>
<evidence type="ECO:0000313" key="7">
    <source>
        <dbReference type="EMBL" id="STZ41426.1"/>
    </source>
</evidence>
<reference evidence="7 8" key="1">
    <citation type="submission" date="2018-06" db="EMBL/GenBank/DDBJ databases">
        <authorList>
            <consortium name="Pathogen Informatics"/>
            <person name="Doyle S."/>
        </authorList>
    </citation>
    <scope>NUCLEOTIDE SEQUENCE [LARGE SCALE GENOMIC DNA]</scope>
    <source>
        <strain evidence="7 8">NCTC10742</strain>
    </source>
</reference>
<accession>A0A378SHQ8</accession>
<organism evidence="7 8">
    <name type="scientific">Mycolicibacterium gilvum</name>
    <dbReference type="NCBI Taxonomy" id="1804"/>
    <lineage>
        <taxon>Bacteria</taxon>
        <taxon>Bacillati</taxon>
        <taxon>Actinomycetota</taxon>
        <taxon>Actinomycetes</taxon>
        <taxon>Mycobacteriales</taxon>
        <taxon>Mycobacteriaceae</taxon>
        <taxon>Mycolicibacterium</taxon>
    </lineage>
</organism>
<evidence type="ECO:0000313" key="8">
    <source>
        <dbReference type="Proteomes" id="UP000254291"/>
    </source>
</evidence>
<keyword evidence="3 6" id="KW-0489">Methyltransferase</keyword>
<dbReference type="InterPro" id="IPR011610">
    <property type="entry name" value="SAM_mthyl_Trfase_ML2640-like"/>
</dbReference>
<dbReference type="InterPro" id="IPR007213">
    <property type="entry name" value="Ppm1/Ppm2/Tcmp"/>
</dbReference>
<dbReference type="EMBL" id="UGQM01000001">
    <property type="protein sequence ID" value="STZ41426.1"/>
    <property type="molecule type" value="Genomic_DNA"/>
</dbReference>
<comment type="similarity">
    <text evidence="2 6">Belongs to the UPF0677 family.</text>
</comment>
<dbReference type="RefSeq" id="WP_115326474.1">
    <property type="nucleotide sequence ID" value="NZ_JACKST010000043.1"/>
</dbReference>
<evidence type="ECO:0000256" key="5">
    <source>
        <dbReference type="ARBA" id="ARBA00022691"/>
    </source>
</evidence>
<dbReference type="Gene3D" id="3.40.50.150">
    <property type="entry name" value="Vaccinia Virus protein VP39"/>
    <property type="match status" value="1"/>
</dbReference>
<dbReference type="GO" id="GO:0008168">
    <property type="term" value="F:methyltransferase activity"/>
    <property type="evidence" value="ECO:0007669"/>
    <property type="project" value="UniProtKB-UniRule"/>
</dbReference>
<evidence type="ECO:0000256" key="2">
    <source>
        <dbReference type="ARBA" id="ARBA00008138"/>
    </source>
</evidence>
<protein>
    <recommendedName>
        <fullName evidence="6">S-adenosyl-L-methionine-dependent methyltransferase</fullName>
        <ecNumber evidence="6">2.1.1.-</ecNumber>
    </recommendedName>
</protein>
<dbReference type="PANTHER" id="PTHR43619">
    <property type="entry name" value="S-ADENOSYL-L-METHIONINE-DEPENDENT METHYLTRANSFERASE YKTD-RELATED"/>
    <property type="match status" value="1"/>
</dbReference>
<comment type="function">
    <text evidence="1 6">Exhibits S-adenosyl-L-methionine-dependent methyltransferase activity.</text>
</comment>
<name>A0A378SHQ8_9MYCO</name>
<evidence type="ECO:0000256" key="1">
    <source>
        <dbReference type="ARBA" id="ARBA00003907"/>
    </source>
</evidence>
<dbReference type="NCBIfam" id="TIGR00027">
    <property type="entry name" value="mthyl_TIGR00027"/>
    <property type="match status" value="1"/>
</dbReference>
<sequence>MTILDSPGAPDTGIDALALGTAVARVRETSSDQPLFTDRYSQMLVDAAGPMEPDQAALAVPDYVAARTKWFDDFFLAASAAGLAQIVLLSPGLDTRAWRLPWLNDTVIFEVDRPRTLAFKQQTLTRAGVTPTATYVPVPVDLGDDWPRALTAAGFSHSEPTAWAAEGLYADRPEAEQDNLLERIDLYSARGSRIAMDVDADGPDVVCWLCARHWEMGSTDAPDVMARYHRDATGAPSGVFVEGRKL</sequence>
<evidence type="ECO:0000256" key="3">
    <source>
        <dbReference type="ARBA" id="ARBA00022603"/>
    </source>
</evidence>
<dbReference type="Proteomes" id="UP000254291">
    <property type="component" value="Unassembled WGS sequence"/>
</dbReference>
<dbReference type="EC" id="2.1.1.-" evidence="6"/>